<sequence length="207" mass="22830">MNPKQLSFQNTAQTIIKNLNKRNMQGYYCATKEEALQKALQLMPAKSSVGWGGSMTLDEIGLLDVIKQGDYNAIDRTQGDPKEQASKIFLADYFLMSTNAITLDGELINIDGRANRICYLCYGPEHVLIIAGMNKVVPDVESGIKRVRNMATPPNTTRLHKDTPCAKVGRCMDCLALDCICNQVLVTRRSGQAGRISVILVGEELGY</sequence>
<dbReference type="EMBL" id="UHFX01000003">
    <property type="protein sequence ID" value="SUO04574.1"/>
    <property type="molecule type" value="Genomic_DNA"/>
</dbReference>
<dbReference type="AlphaFoldDB" id="A0A380LKZ5"/>
<accession>A0A380LKZ5</accession>
<evidence type="ECO:0000259" key="1">
    <source>
        <dbReference type="Pfam" id="PF02589"/>
    </source>
</evidence>
<proteinExistence type="predicted"/>
<dbReference type="Pfam" id="PF02589">
    <property type="entry name" value="LUD_dom"/>
    <property type="match status" value="1"/>
</dbReference>
<dbReference type="PANTHER" id="PTHR36179">
    <property type="entry name" value="LUD_DOM DOMAIN-CONTAINING PROTEIN"/>
    <property type="match status" value="1"/>
</dbReference>
<protein>
    <submittedName>
        <fullName evidence="2">Uncharacterized ACR, YkgG family COG1556</fullName>
    </submittedName>
</protein>
<dbReference type="PANTHER" id="PTHR36179:SF2">
    <property type="entry name" value="LUD DOMAIN-CONTAINING PROTEIN"/>
    <property type="match status" value="1"/>
</dbReference>
<organism evidence="2 3">
    <name type="scientific">Faecalicoccus pleomorphus</name>
    <dbReference type="NCBI Taxonomy" id="1323"/>
    <lineage>
        <taxon>Bacteria</taxon>
        <taxon>Bacillati</taxon>
        <taxon>Bacillota</taxon>
        <taxon>Erysipelotrichia</taxon>
        <taxon>Erysipelotrichales</taxon>
        <taxon>Erysipelotrichaceae</taxon>
        <taxon>Faecalicoccus</taxon>
    </lineage>
</organism>
<dbReference type="InterPro" id="IPR009501">
    <property type="entry name" value="UCP020269"/>
</dbReference>
<gene>
    <name evidence="2" type="ORF">NCTC11087_01495</name>
</gene>
<dbReference type="Proteomes" id="UP000255523">
    <property type="component" value="Unassembled WGS sequence"/>
</dbReference>
<name>A0A380LKZ5_9FIRM</name>
<dbReference type="InterPro" id="IPR003741">
    <property type="entry name" value="LUD_dom"/>
</dbReference>
<reference evidence="2 3" key="1">
    <citation type="submission" date="2018-06" db="EMBL/GenBank/DDBJ databases">
        <authorList>
            <consortium name="Pathogen Informatics"/>
            <person name="Doyle S."/>
        </authorList>
    </citation>
    <scope>NUCLEOTIDE SEQUENCE [LARGE SCALE GENOMIC DNA]</scope>
    <source>
        <strain evidence="2 3">NCTC11087</strain>
    </source>
</reference>
<evidence type="ECO:0000313" key="3">
    <source>
        <dbReference type="Proteomes" id="UP000255523"/>
    </source>
</evidence>
<keyword evidence="3" id="KW-1185">Reference proteome</keyword>
<dbReference type="GeneID" id="77462445"/>
<evidence type="ECO:0000313" key="2">
    <source>
        <dbReference type="EMBL" id="SUO04574.1"/>
    </source>
</evidence>
<dbReference type="RefSeq" id="WP_022790014.1">
    <property type="nucleotide sequence ID" value="NZ_UHFX01000003.1"/>
</dbReference>
<dbReference type="OrthoDB" id="9809147at2"/>
<feature type="domain" description="LUD" evidence="1">
    <location>
        <begin position="14"/>
        <end position="201"/>
    </location>
</feature>
<dbReference type="PIRSF" id="PIRSF020269">
    <property type="entry name" value="DUF1121"/>
    <property type="match status" value="1"/>
</dbReference>